<evidence type="ECO:0000313" key="2">
    <source>
        <dbReference type="Proteomes" id="UP000824120"/>
    </source>
</evidence>
<gene>
    <name evidence="1" type="ORF">H5410_017298</name>
</gene>
<comment type="caution">
    <text evidence="1">The sequence shown here is derived from an EMBL/GenBank/DDBJ whole genome shotgun (WGS) entry which is preliminary data.</text>
</comment>
<dbReference type="EMBL" id="JACXVP010000003">
    <property type="protein sequence ID" value="KAG5617474.1"/>
    <property type="molecule type" value="Genomic_DNA"/>
</dbReference>
<sequence>MEGVQFSDDYANTTNSVLETILINLKGQRIKEVKNMPRWRKSTASRSFYRALACLFPPLGATCESLDCVVKAVRL</sequence>
<evidence type="ECO:0000313" key="1">
    <source>
        <dbReference type="EMBL" id="KAG5617474.1"/>
    </source>
</evidence>
<proteinExistence type="predicted"/>
<dbReference type="Proteomes" id="UP000824120">
    <property type="component" value="Chromosome 3"/>
</dbReference>
<reference evidence="1 2" key="1">
    <citation type="submission" date="2020-09" db="EMBL/GenBank/DDBJ databases">
        <title>De no assembly of potato wild relative species, Solanum commersonii.</title>
        <authorList>
            <person name="Cho K."/>
        </authorList>
    </citation>
    <scope>NUCLEOTIDE SEQUENCE [LARGE SCALE GENOMIC DNA]</scope>
    <source>
        <strain evidence="1">LZ3.2</strain>
        <tissue evidence="1">Leaf</tissue>
    </source>
</reference>
<dbReference type="AlphaFoldDB" id="A0A9J5ZZL6"/>
<organism evidence="1 2">
    <name type="scientific">Solanum commersonii</name>
    <name type="common">Commerson's wild potato</name>
    <name type="synonym">Commerson's nightshade</name>
    <dbReference type="NCBI Taxonomy" id="4109"/>
    <lineage>
        <taxon>Eukaryota</taxon>
        <taxon>Viridiplantae</taxon>
        <taxon>Streptophyta</taxon>
        <taxon>Embryophyta</taxon>
        <taxon>Tracheophyta</taxon>
        <taxon>Spermatophyta</taxon>
        <taxon>Magnoliopsida</taxon>
        <taxon>eudicotyledons</taxon>
        <taxon>Gunneridae</taxon>
        <taxon>Pentapetalae</taxon>
        <taxon>asterids</taxon>
        <taxon>lamiids</taxon>
        <taxon>Solanales</taxon>
        <taxon>Solanaceae</taxon>
        <taxon>Solanoideae</taxon>
        <taxon>Solaneae</taxon>
        <taxon>Solanum</taxon>
    </lineage>
</organism>
<protein>
    <submittedName>
        <fullName evidence="1">Uncharacterized protein</fullName>
    </submittedName>
</protein>
<name>A0A9J5ZZL6_SOLCO</name>
<keyword evidence="2" id="KW-1185">Reference proteome</keyword>
<accession>A0A9J5ZZL6</accession>